<evidence type="ECO:0000313" key="2">
    <source>
        <dbReference type="EMBL" id="RKS68016.1"/>
    </source>
</evidence>
<dbReference type="InParanoid" id="A0A420XK64"/>
<reference evidence="2 3" key="1">
    <citation type="submission" date="2018-10" db="EMBL/GenBank/DDBJ databases">
        <title>Genomic Encyclopedia of Archaeal and Bacterial Type Strains, Phase II (KMG-II): from individual species to whole genera.</title>
        <authorList>
            <person name="Goeker M."/>
        </authorList>
    </citation>
    <scope>NUCLEOTIDE SEQUENCE [LARGE SCALE GENOMIC DNA]</scope>
    <source>
        <strain evidence="2 3">RP-AC37</strain>
    </source>
</reference>
<dbReference type="GO" id="GO:0005737">
    <property type="term" value="C:cytoplasm"/>
    <property type="evidence" value="ECO:0007669"/>
    <property type="project" value="TreeGrafter"/>
</dbReference>
<comment type="caution">
    <text evidence="2">The sequence shown here is derived from an EMBL/GenBank/DDBJ whole genome shotgun (WGS) entry which is preliminary data.</text>
</comment>
<dbReference type="EMBL" id="RBWV01000017">
    <property type="protein sequence ID" value="RKS68016.1"/>
    <property type="molecule type" value="Genomic_DNA"/>
</dbReference>
<organism evidence="2 3">
    <name type="scientific">Motilibacter peucedani</name>
    <dbReference type="NCBI Taxonomy" id="598650"/>
    <lineage>
        <taxon>Bacteria</taxon>
        <taxon>Bacillati</taxon>
        <taxon>Actinomycetota</taxon>
        <taxon>Actinomycetes</taxon>
        <taxon>Motilibacterales</taxon>
        <taxon>Motilibacteraceae</taxon>
        <taxon>Motilibacter</taxon>
    </lineage>
</organism>
<dbReference type="GO" id="GO:0004029">
    <property type="term" value="F:aldehyde dehydrogenase (NAD+) activity"/>
    <property type="evidence" value="ECO:0007669"/>
    <property type="project" value="TreeGrafter"/>
</dbReference>
<accession>A0A420XK64</accession>
<proteinExistence type="predicted"/>
<protein>
    <submittedName>
        <fullName evidence="2">Nucleoside-diphosphate-sugar epimerase</fullName>
    </submittedName>
</protein>
<dbReference type="Proteomes" id="UP000281955">
    <property type="component" value="Unassembled WGS sequence"/>
</dbReference>
<dbReference type="PANTHER" id="PTHR48079:SF6">
    <property type="entry name" value="NAD(P)-BINDING DOMAIN-CONTAINING PROTEIN-RELATED"/>
    <property type="match status" value="1"/>
</dbReference>
<dbReference type="InterPro" id="IPR051783">
    <property type="entry name" value="NAD(P)-dependent_oxidoreduct"/>
</dbReference>
<dbReference type="Gene3D" id="3.40.50.720">
    <property type="entry name" value="NAD(P)-binding Rossmann-like Domain"/>
    <property type="match status" value="1"/>
</dbReference>
<dbReference type="InterPro" id="IPR001509">
    <property type="entry name" value="Epimerase_deHydtase"/>
</dbReference>
<keyword evidence="3" id="KW-1185">Reference proteome</keyword>
<dbReference type="SUPFAM" id="SSF51735">
    <property type="entry name" value="NAD(P)-binding Rossmann-fold domains"/>
    <property type="match status" value="1"/>
</dbReference>
<dbReference type="PANTHER" id="PTHR48079">
    <property type="entry name" value="PROTEIN YEEZ"/>
    <property type="match status" value="1"/>
</dbReference>
<dbReference type="OrthoDB" id="3338687at2"/>
<gene>
    <name evidence="2" type="ORF">CLV35_3923</name>
</gene>
<sequence length="343" mass="36405">MRLVVTGASGNVGTAFLRAVRSSHPEWDVAGVVRRPPEPDAGEPYTGVDWHAVDLSSPRAEERLRELMSGADAVVHFAWAIMPSRDPALLETVNVAGSRQVFRAAAHAGVPHLVHMSSVGTYAPVPRGRLPKPVTDESWSNDGIPTSLYSRQKAAVEHLLDEFDGHGFFETVSRVRPGLVLQPDAGAEIGRYFVGLWAPAVRLVRGAVPVLPLPSGLVANVVHADDLGDAIVRIVDRRAPGAFNIAADDVVTPEVLASAFRARRVPAPYAALRALVASSWRTHLQPTDPGWLDLARGVPLMDTARAKSLLGWAPVRSGADALASLVAAVGHGTGGDSPILAPR</sequence>
<feature type="domain" description="NAD-dependent epimerase/dehydratase" evidence="1">
    <location>
        <begin position="4"/>
        <end position="246"/>
    </location>
</feature>
<name>A0A420XK64_9ACTN</name>
<dbReference type="Pfam" id="PF01370">
    <property type="entry name" value="Epimerase"/>
    <property type="match status" value="1"/>
</dbReference>
<evidence type="ECO:0000313" key="3">
    <source>
        <dbReference type="Proteomes" id="UP000281955"/>
    </source>
</evidence>
<dbReference type="InterPro" id="IPR036291">
    <property type="entry name" value="NAD(P)-bd_dom_sf"/>
</dbReference>
<evidence type="ECO:0000259" key="1">
    <source>
        <dbReference type="Pfam" id="PF01370"/>
    </source>
</evidence>
<dbReference type="AlphaFoldDB" id="A0A420XK64"/>
<dbReference type="RefSeq" id="WP_121195153.1">
    <property type="nucleotide sequence ID" value="NZ_RBWV01000017.1"/>
</dbReference>